<sequence>MKSIYPALILSFITLFLFSCGPTISSKDEQAFKTSKAKMEEKLDNPEKENLEKALRVIVLKAMKEKWNFPEKYKEKSFDKISMEMIDGKSYSAIISFAEEFLAADRDEKIANKTAEIDSLEKDKLKAAKITQQIDAFKLTKISISEDQFFSDDPKSPFLDLTFKNTSKEDIIGEYMINIEVYSKKTGEKLAAQGSGGTWNDDFALKPNESYDYHQPVFNEAVQHSTLWKTAKYPITDFSPYDLVIKAYATKITTKKGGTIESPKADAAYFDAEIKKLNEEIKGLKETKATLDELELTDKNR</sequence>
<feature type="coiled-coil region" evidence="1">
    <location>
        <begin position="267"/>
        <end position="297"/>
    </location>
</feature>
<reference evidence="3" key="1">
    <citation type="journal article" date="2019" name="Int. J. Syst. Evol. Microbiol.">
        <title>The Global Catalogue of Microorganisms (GCM) 10K type strain sequencing project: providing services to taxonomists for standard genome sequencing and annotation.</title>
        <authorList>
            <consortium name="The Broad Institute Genomics Platform"/>
            <consortium name="The Broad Institute Genome Sequencing Center for Infectious Disease"/>
            <person name="Wu L."/>
            <person name="Ma J."/>
        </authorList>
    </citation>
    <scope>NUCLEOTIDE SEQUENCE [LARGE SCALE GENOMIC DNA]</scope>
    <source>
        <strain evidence="3">JCM 17338</strain>
    </source>
</reference>
<name>A0ABP7QH33_9SPHI</name>
<evidence type="ECO:0000256" key="1">
    <source>
        <dbReference type="SAM" id="Coils"/>
    </source>
</evidence>
<keyword evidence="3" id="KW-1185">Reference proteome</keyword>
<evidence type="ECO:0000313" key="2">
    <source>
        <dbReference type="EMBL" id="GAA3982167.1"/>
    </source>
</evidence>
<proteinExistence type="predicted"/>
<dbReference type="RefSeq" id="WP_344769546.1">
    <property type="nucleotide sequence ID" value="NZ_BAABAK010000020.1"/>
</dbReference>
<protein>
    <recommendedName>
        <fullName evidence="4">Lipoprotein</fullName>
    </recommendedName>
</protein>
<accession>A0ABP7QH33</accession>
<gene>
    <name evidence="2" type="ORF">GCM10022246_37700</name>
</gene>
<keyword evidence="1" id="KW-0175">Coiled coil</keyword>
<dbReference type="PROSITE" id="PS51257">
    <property type="entry name" value="PROKAR_LIPOPROTEIN"/>
    <property type="match status" value="1"/>
</dbReference>
<comment type="caution">
    <text evidence="2">The sequence shown here is derived from an EMBL/GenBank/DDBJ whole genome shotgun (WGS) entry which is preliminary data.</text>
</comment>
<dbReference type="Proteomes" id="UP001501081">
    <property type="component" value="Unassembled WGS sequence"/>
</dbReference>
<evidence type="ECO:0008006" key="4">
    <source>
        <dbReference type="Google" id="ProtNLM"/>
    </source>
</evidence>
<dbReference type="EMBL" id="BAABAK010000020">
    <property type="protein sequence ID" value="GAA3982167.1"/>
    <property type="molecule type" value="Genomic_DNA"/>
</dbReference>
<organism evidence="2 3">
    <name type="scientific">Pedobacter ginsengiterrae</name>
    <dbReference type="NCBI Taxonomy" id="871696"/>
    <lineage>
        <taxon>Bacteria</taxon>
        <taxon>Pseudomonadati</taxon>
        <taxon>Bacteroidota</taxon>
        <taxon>Sphingobacteriia</taxon>
        <taxon>Sphingobacteriales</taxon>
        <taxon>Sphingobacteriaceae</taxon>
        <taxon>Pedobacter</taxon>
    </lineage>
</organism>
<evidence type="ECO:0000313" key="3">
    <source>
        <dbReference type="Proteomes" id="UP001501081"/>
    </source>
</evidence>